<evidence type="ECO:0000256" key="1">
    <source>
        <dbReference type="SAM" id="MobiDB-lite"/>
    </source>
</evidence>
<protein>
    <submittedName>
        <fullName evidence="2">Uncharacterized protein</fullName>
    </submittedName>
</protein>
<accession>A0ABY9WHC8</accession>
<dbReference type="Proteomes" id="UP001611383">
    <property type="component" value="Chromosome"/>
</dbReference>
<feature type="region of interest" description="Disordered" evidence="1">
    <location>
        <begin position="1"/>
        <end position="79"/>
    </location>
</feature>
<name>A0ABY9WHC8_9BACT</name>
<proteinExistence type="predicted"/>
<evidence type="ECO:0000313" key="2">
    <source>
        <dbReference type="EMBL" id="WNG43199.1"/>
    </source>
</evidence>
<organism evidence="2 3">
    <name type="scientific">Archangium minus</name>
    <dbReference type="NCBI Taxonomy" id="83450"/>
    <lineage>
        <taxon>Bacteria</taxon>
        <taxon>Pseudomonadati</taxon>
        <taxon>Myxococcota</taxon>
        <taxon>Myxococcia</taxon>
        <taxon>Myxococcales</taxon>
        <taxon>Cystobacterineae</taxon>
        <taxon>Archangiaceae</taxon>
        <taxon>Archangium</taxon>
    </lineage>
</organism>
<dbReference type="EMBL" id="CP043494">
    <property type="protein sequence ID" value="WNG43199.1"/>
    <property type="molecule type" value="Genomic_DNA"/>
</dbReference>
<sequence>MAENKGPADRGTVKNPQLDKDAKELEREARHQGEGQERRDVVDSETGEAGIQDKGIGGYGADDSSVSERRDAPPVSDNG</sequence>
<gene>
    <name evidence="2" type="ORF">F0U60_03115</name>
</gene>
<reference evidence="2 3" key="1">
    <citation type="submission" date="2019-08" db="EMBL/GenBank/DDBJ databases">
        <title>Archangium and Cystobacter genomes.</title>
        <authorList>
            <person name="Chen I.-C.K."/>
            <person name="Wielgoss S."/>
        </authorList>
    </citation>
    <scope>NUCLEOTIDE SEQUENCE [LARGE SCALE GENOMIC DNA]</scope>
    <source>
        <strain evidence="2 3">Cbm 6</strain>
    </source>
</reference>
<dbReference type="RefSeq" id="WP_395813764.1">
    <property type="nucleotide sequence ID" value="NZ_CP043494.1"/>
</dbReference>
<keyword evidence="3" id="KW-1185">Reference proteome</keyword>
<feature type="compositionally biased region" description="Basic and acidic residues" evidence="1">
    <location>
        <begin position="1"/>
        <end position="42"/>
    </location>
</feature>
<evidence type="ECO:0000313" key="3">
    <source>
        <dbReference type="Proteomes" id="UP001611383"/>
    </source>
</evidence>